<dbReference type="PANTHER" id="PTHR43162:SF1">
    <property type="entry name" value="PRESTALK A DIFFERENTIATION PROTEIN A"/>
    <property type="match status" value="1"/>
</dbReference>
<organism evidence="1 2">
    <name type="scientific">Parasedimentitalea maritima</name>
    <dbReference type="NCBI Taxonomy" id="2578117"/>
    <lineage>
        <taxon>Bacteria</taxon>
        <taxon>Pseudomonadati</taxon>
        <taxon>Pseudomonadota</taxon>
        <taxon>Alphaproteobacteria</taxon>
        <taxon>Rhodobacterales</taxon>
        <taxon>Paracoccaceae</taxon>
        <taxon>Parasedimentitalea</taxon>
    </lineage>
</organism>
<dbReference type="EMBL" id="WSFO01000001">
    <property type="protein sequence ID" value="KAE9632544.1"/>
    <property type="molecule type" value="Genomic_DNA"/>
</dbReference>
<dbReference type="RefSeq" id="WP_158976600.1">
    <property type="nucleotide sequence ID" value="NZ_WSFO01000001.1"/>
</dbReference>
<dbReference type="InterPro" id="IPR051604">
    <property type="entry name" value="Ergot_Alk_Oxidoreductase"/>
</dbReference>
<evidence type="ECO:0000313" key="1">
    <source>
        <dbReference type="EMBL" id="KAE9632544.1"/>
    </source>
</evidence>
<proteinExistence type="predicted"/>
<name>A0A6A4RQQ9_9RHOB</name>
<gene>
    <name evidence="1" type="ORF">GP644_01850</name>
</gene>
<reference evidence="1 2" key="1">
    <citation type="submission" date="2019-12" db="EMBL/GenBank/DDBJ databases">
        <authorList>
            <person name="Zhang Y.-J."/>
        </authorList>
    </citation>
    <scope>NUCLEOTIDE SEQUENCE [LARGE SCALE GENOMIC DNA]</scope>
    <source>
        <strain evidence="1 2">H18S-6</strain>
    </source>
</reference>
<dbReference type="Gene3D" id="3.90.25.10">
    <property type="entry name" value="UDP-galactose 4-epimerase, domain 1"/>
    <property type="match status" value="1"/>
</dbReference>
<dbReference type="InterPro" id="IPR036291">
    <property type="entry name" value="NAD(P)-bd_dom_sf"/>
</dbReference>
<evidence type="ECO:0000313" key="2">
    <source>
        <dbReference type="Proteomes" id="UP000441586"/>
    </source>
</evidence>
<dbReference type="SUPFAM" id="SSF51735">
    <property type="entry name" value="NAD(P)-binding Rossmann-fold domains"/>
    <property type="match status" value="1"/>
</dbReference>
<dbReference type="Proteomes" id="UP000441586">
    <property type="component" value="Unassembled WGS sequence"/>
</dbReference>
<comment type="caution">
    <text evidence="1">The sequence shown here is derived from an EMBL/GenBank/DDBJ whole genome shotgun (WGS) entry which is preliminary data.</text>
</comment>
<accession>A0A6A4RQQ9</accession>
<dbReference type="Gene3D" id="3.40.50.720">
    <property type="entry name" value="NAD(P)-binding Rossmann-like Domain"/>
    <property type="match status" value="1"/>
</dbReference>
<dbReference type="PANTHER" id="PTHR43162">
    <property type="match status" value="1"/>
</dbReference>
<evidence type="ECO:0008006" key="3">
    <source>
        <dbReference type="Google" id="ProtNLM"/>
    </source>
</evidence>
<sequence length="98" mass="10453">MVLLSGRGESLAEACEDIVRNCGIDFTLIRSSWFAQNFSGGYLYGPVLRSAITLPAGQVQESIIDVDEIAEVAVAALTQTGHSGQLYEVAIRLTSHPG</sequence>
<protein>
    <recommendedName>
        <fullName evidence="3">NAD(P)-binding domain-containing protein</fullName>
    </recommendedName>
</protein>
<dbReference type="AlphaFoldDB" id="A0A6A4RQQ9"/>